<dbReference type="PROSITE" id="PS00455">
    <property type="entry name" value="AMP_BINDING"/>
    <property type="match status" value="1"/>
</dbReference>
<evidence type="ECO:0000259" key="2">
    <source>
        <dbReference type="Pfam" id="PF00501"/>
    </source>
</evidence>
<proteinExistence type="inferred from homology"/>
<dbReference type="InterPro" id="IPR042099">
    <property type="entry name" value="ANL_N_sf"/>
</dbReference>
<dbReference type="EMBL" id="QYBB01000035">
    <property type="protein sequence ID" value="RYC29980.1"/>
    <property type="molecule type" value="Genomic_DNA"/>
</dbReference>
<dbReference type="GO" id="GO:0031956">
    <property type="term" value="F:medium-chain fatty acid-CoA ligase activity"/>
    <property type="evidence" value="ECO:0007669"/>
    <property type="project" value="TreeGrafter"/>
</dbReference>
<reference evidence="4 5" key="1">
    <citation type="submission" date="2018-12" db="EMBL/GenBank/DDBJ databases">
        <authorList>
            <person name="Grouzdev D.S."/>
            <person name="Krutkina M.S."/>
        </authorList>
    </citation>
    <scope>NUCLEOTIDE SEQUENCE [LARGE SCALE GENOMIC DNA]</scope>
    <source>
        <strain evidence="4 5">RmlP026</strain>
    </source>
</reference>
<evidence type="ECO:0000256" key="1">
    <source>
        <dbReference type="ARBA" id="ARBA00006432"/>
    </source>
</evidence>
<dbReference type="Gene3D" id="3.40.50.12780">
    <property type="entry name" value="N-terminal domain of ligase-like"/>
    <property type="match status" value="1"/>
</dbReference>
<evidence type="ECO:0000313" key="5">
    <source>
        <dbReference type="Proteomes" id="UP000290759"/>
    </source>
</evidence>
<dbReference type="GO" id="GO:0006631">
    <property type="term" value="P:fatty acid metabolic process"/>
    <property type="evidence" value="ECO:0007669"/>
    <property type="project" value="TreeGrafter"/>
</dbReference>
<dbReference type="SUPFAM" id="SSF56801">
    <property type="entry name" value="Acetyl-CoA synthetase-like"/>
    <property type="match status" value="1"/>
</dbReference>
<evidence type="ECO:0000313" key="4">
    <source>
        <dbReference type="EMBL" id="RYC29980.1"/>
    </source>
</evidence>
<dbReference type="RefSeq" id="WP_129228896.1">
    <property type="nucleotide sequence ID" value="NZ_QYBB01000035.1"/>
</dbReference>
<feature type="domain" description="AMP-binding enzyme C-terminal" evidence="3">
    <location>
        <begin position="413"/>
        <end position="488"/>
    </location>
</feature>
<name>A0A4Q2U1M1_9HYPH</name>
<dbReference type="OrthoDB" id="9803968at2"/>
<dbReference type="Pfam" id="PF13193">
    <property type="entry name" value="AMP-binding_C"/>
    <property type="match status" value="1"/>
</dbReference>
<reference evidence="4 5" key="2">
    <citation type="submission" date="2019-02" db="EMBL/GenBank/DDBJ databases">
        <title>'Lichenibacterium ramalinii' gen. nov. sp. nov., 'Lichenibacterium minor' gen. nov. sp. nov.</title>
        <authorList>
            <person name="Pankratov T."/>
        </authorList>
    </citation>
    <scope>NUCLEOTIDE SEQUENCE [LARGE SCALE GENOMIC DNA]</scope>
    <source>
        <strain evidence="4 5">RmlP026</strain>
    </source>
</reference>
<dbReference type="InterPro" id="IPR000873">
    <property type="entry name" value="AMP-dep_synth/lig_dom"/>
</dbReference>
<dbReference type="InterPro" id="IPR025110">
    <property type="entry name" value="AMP-bd_C"/>
</dbReference>
<keyword evidence="5" id="KW-1185">Reference proteome</keyword>
<dbReference type="CDD" id="cd05941">
    <property type="entry name" value="MCS"/>
    <property type="match status" value="1"/>
</dbReference>
<dbReference type="NCBIfam" id="NF005702">
    <property type="entry name" value="PRK07514.1"/>
    <property type="match status" value="1"/>
</dbReference>
<sequence length="500" mass="52567">MPNHLIAGLKARAPHPDRRAIETAGGRVLSYRDLDALSGRLARALVALGVEPGDRVAAQVEKSVEALALYLAAVRAGAVYLPLNMAYTRDELAYFVSDAAPRLLVVDPARHGDLAGFAGGPAAPRVETLGPAGDGTLMEAADGLDPDFADVERAPGDLAAILYTSGTTGRSKGAMLTHDNLLSNALTLVDLWRFGPDDVLLHALPIFHTHGLFVATNTLLAAGGAMLFLPRFDAADMLRLMPRATAVMGVPTFYVRLLAEPGLAEAARNLRLVVSGSAPLLADTHAAFRARTGHAILERYGMTETNMTTSNPYDGPRVPGRVGPPLPGVGVRVVDPAGGGPLDAGQTGMVQIRGPNVFAGYWRNPEKTAAEFTLDGWFVSGDLGQFDATGSLAIVGRAKDLVITGGYNVYPREVEDAIDALPGVEESAVIGLPDADLGEAVVAVVVRAGDGGPDEAALLAGLDGRMARFKRPRRVIFVDELPRNAMGKVQKAALRARFSS</sequence>
<comment type="caution">
    <text evidence="4">The sequence shown here is derived from an EMBL/GenBank/DDBJ whole genome shotgun (WGS) entry which is preliminary data.</text>
</comment>
<comment type="similarity">
    <text evidence="1">Belongs to the ATP-dependent AMP-binding enzyme family.</text>
</comment>
<gene>
    <name evidence="4" type="ORF">D3273_21220</name>
</gene>
<dbReference type="InterPro" id="IPR045851">
    <property type="entry name" value="AMP-bd_C_sf"/>
</dbReference>
<dbReference type="Gene3D" id="3.30.300.30">
    <property type="match status" value="1"/>
</dbReference>
<dbReference type="Proteomes" id="UP000290759">
    <property type="component" value="Unassembled WGS sequence"/>
</dbReference>
<dbReference type="PANTHER" id="PTHR43201:SF8">
    <property type="entry name" value="ACYL-COA SYNTHETASE FAMILY MEMBER 3"/>
    <property type="match status" value="1"/>
</dbReference>
<evidence type="ECO:0000259" key="3">
    <source>
        <dbReference type="Pfam" id="PF13193"/>
    </source>
</evidence>
<dbReference type="Pfam" id="PF00501">
    <property type="entry name" value="AMP-binding"/>
    <property type="match status" value="1"/>
</dbReference>
<protein>
    <submittedName>
        <fullName evidence="4">Malonyl-CoA synthase</fullName>
    </submittedName>
</protein>
<organism evidence="4 5">
    <name type="scientific">Lichenibacterium minor</name>
    <dbReference type="NCBI Taxonomy" id="2316528"/>
    <lineage>
        <taxon>Bacteria</taxon>
        <taxon>Pseudomonadati</taxon>
        <taxon>Pseudomonadota</taxon>
        <taxon>Alphaproteobacteria</taxon>
        <taxon>Hyphomicrobiales</taxon>
        <taxon>Lichenihabitantaceae</taxon>
        <taxon>Lichenibacterium</taxon>
    </lineage>
</organism>
<dbReference type="AlphaFoldDB" id="A0A4Q2U1M1"/>
<feature type="domain" description="AMP-dependent synthetase/ligase" evidence="2">
    <location>
        <begin position="13"/>
        <end position="362"/>
    </location>
</feature>
<accession>A0A4Q2U1M1</accession>
<dbReference type="InterPro" id="IPR020845">
    <property type="entry name" value="AMP-binding_CS"/>
</dbReference>
<dbReference type="PANTHER" id="PTHR43201">
    <property type="entry name" value="ACYL-COA SYNTHETASE"/>
    <property type="match status" value="1"/>
</dbReference>